<evidence type="ECO:0000313" key="2">
    <source>
        <dbReference type="EMBL" id="KIN96617.1"/>
    </source>
</evidence>
<reference evidence="3" key="2">
    <citation type="submission" date="2015-01" db="EMBL/GenBank/DDBJ databases">
        <title>Evolutionary Origins and Diversification of the Mycorrhizal Mutualists.</title>
        <authorList>
            <consortium name="DOE Joint Genome Institute"/>
            <consortium name="Mycorrhizal Genomics Consortium"/>
            <person name="Kohler A."/>
            <person name="Kuo A."/>
            <person name="Nagy L.G."/>
            <person name="Floudas D."/>
            <person name="Copeland A."/>
            <person name="Barry K.W."/>
            <person name="Cichocki N."/>
            <person name="Veneault-Fourrey C."/>
            <person name="LaButti K."/>
            <person name="Lindquist E.A."/>
            <person name="Lipzen A."/>
            <person name="Lundell T."/>
            <person name="Morin E."/>
            <person name="Murat C."/>
            <person name="Riley R."/>
            <person name="Ohm R."/>
            <person name="Sun H."/>
            <person name="Tunlid A."/>
            <person name="Henrissat B."/>
            <person name="Grigoriev I.V."/>
            <person name="Hibbett D.S."/>
            <person name="Martin F."/>
        </authorList>
    </citation>
    <scope>NUCLEOTIDE SEQUENCE [LARGE SCALE GENOMIC DNA]</scope>
    <source>
        <strain evidence="3">Marx 270</strain>
    </source>
</reference>
<protein>
    <submittedName>
        <fullName evidence="2">Uncharacterized protein</fullName>
    </submittedName>
</protein>
<gene>
    <name evidence="2" type="ORF">M404DRAFT_1006633</name>
</gene>
<keyword evidence="3" id="KW-1185">Reference proteome</keyword>
<reference evidence="2 3" key="1">
    <citation type="submission" date="2014-04" db="EMBL/GenBank/DDBJ databases">
        <authorList>
            <consortium name="DOE Joint Genome Institute"/>
            <person name="Kuo A."/>
            <person name="Kohler A."/>
            <person name="Costa M.D."/>
            <person name="Nagy L.G."/>
            <person name="Floudas D."/>
            <person name="Copeland A."/>
            <person name="Barry K.W."/>
            <person name="Cichocki N."/>
            <person name="Veneault-Fourrey C."/>
            <person name="LaButti K."/>
            <person name="Lindquist E.A."/>
            <person name="Lipzen A."/>
            <person name="Lundell T."/>
            <person name="Morin E."/>
            <person name="Murat C."/>
            <person name="Sun H."/>
            <person name="Tunlid A."/>
            <person name="Henrissat B."/>
            <person name="Grigoriev I.V."/>
            <person name="Hibbett D.S."/>
            <person name="Martin F."/>
            <person name="Nordberg H.P."/>
            <person name="Cantor M.N."/>
            <person name="Hua S.X."/>
        </authorList>
    </citation>
    <scope>NUCLEOTIDE SEQUENCE [LARGE SCALE GENOMIC DNA]</scope>
    <source>
        <strain evidence="2 3">Marx 270</strain>
    </source>
</reference>
<feature type="region of interest" description="Disordered" evidence="1">
    <location>
        <begin position="1"/>
        <end position="47"/>
    </location>
</feature>
<feature type="compositionally biased region" description="Basic and acidic residues" evidence="1">
    <location>
        <begin position="12"/>
        <end position="23"/>
    </location>
</feature>
<proteinExistence type="predicted"/>
<accession>A0A0C3IHV7</accession>
<dbReference type="EMBL" id="KN832043">
    <property type="protein sequence ID" value="KIN96617.1"/>
    <property type="molecule type" value="Genomic_DNA"/>
</dbReference>
<evidence type="ECO:0000313" key="3">
    <source>
        <dbReference type="Proteomes" id="UP000054217"/>
    </source>
</evidence>
<dbReference type="InParanoid" id="A0A0C3IHV7"/>
<evidence type="ECO:0000256" key="1">
    <source>
        <dbReference type="SAM" id="MobiDB-lite"/>
    </source>
</evidence>
<dbReference type="HOGENOM" id="CLU_3015117_0_0_1"/>
<sequence length="56" mass="5767">MGDTVVSVQKCPGKDSGRGHRETSTGCTYTDASTPHQSPSAPPAPCASEACAYRVI</sequence>
<dbReference type="Proteomes" id="UP000054217">
    <property type="component" value="Unassembled WGS sequence"/>
</dbReference>
<organism evidence="2 3">
    <name type="scientific">Pisolithus tinctorius Marx 270</name>
    <dbReference type="NCBI Taxonomy" id="870435"/>
    <lineage>
        <taxon>Eukaryota</taxon>
        <taxon>Fungi</taxon>
        <taxon>Dikarya</taxon>
        <taxon>Basidiomycota</taxon>
        <taxon>Agaricomycotina</taxon>
        <taxon>Agaricomycetes</taxon>
        <taxon>Agaricomycetidae</taxon>
        <taxon>Boletales</taxon>
        <taxon>Sclerodermatineae</taxon>
        <taxon>Pisolithaceae</taxon>
        <taxon>Pisolithus</taxon>
    </lineage>
</organism>
<name>A0A0C3IHV7_PISTI</name>
<dbReference type="AlphaFoldDB" id="A0A0C3IHV7"/>